<protein>
    <submittedName>
        <fullName evidence="2">Phosphomannose isomerase type II C-terminal cupin domain</fullName>
    </submittedName>
</protein>
<evidence type="ECO:0000313" key="3">
    <source>
        <dbReference type="Proteomes" id="UP001230496"/>
    </source>
</evidence>
<dbReference type="GO" id="GO:0004475">
    <property type="term" value="F:mannose-1-phosphate guanylyltransferase (GTP) activity"/>
    <property type="evidence" value="ECO:0007669"/>
    <property type="project" value="TreeGrafter"/>
</dbReference>
<keyword evidence="3" id="KW-1185">Reference proteome</keyword>
<dbReference type="EMBL" id="CP129971">
    <property type="protein sequence ID" value="WMN11001.1"/>
    <property type="molecule type" value="Genomic_DNA"/>
</dbReference>
<accession>A0AA51N8W9</accession>
<name>A0AA51N8W9_9BACT</name>
<dbReference type="GO" id="GO:0005976">
    <property type="term" value="P:polysaccharide metabolic process"/>
    <property type="evidence" value="ECO:0007669"/>
    <property type="project" value="InterPro"/>
</dbReference>
<dbReference type="GO" id="GO:0009298">
    <property type="term" value="P:GDP-mannose biosynthetic process"/>
    <property type="evidence" value="ECO:0007669"/>
    <property type="project" value="TreeGrafter"/>
</dbReference>
<reference evidence="2 3" key="1">
    <citation type="submission" date="2023-08" db="EMBL/GenBank/DDBJ databases">
        <title>Comparative genomics and taxonomic characterization of three novel marine species of genus Marivirga.</title>
        <authorList>
            <person name="Muhammad N."/>
            <person name="Kim S.-G."/>
        </authorList>
    </citation>
    <scope>NUCLEOTIDE SEQUENCE [LARGE SCALE GENOMIC DNA]</scope>
    <source>
        <strain evidence="2 3">BDSF4-3</strain>
    </source>
</reference>
<keyword evidence="2" id="KW-0413">Isomerase</keyword>
<dbReference type="AlphaFoldDB" id="A0AA51N8W9"/>
<feature type="domain" description="Mannose-6-phosphate isomerase type II C-terminal" evidence="1">
    <location>
        <begin position="15"/>
        <end position="117"/>
    </location>
</feature>
<dbReference type="KEGG" id="msaa:QYS49_36795"/>
<dbReference type="Pfam" id="PF01050">
    <property type="entry name" value="MannoseP_isomer"/>
    <property type="match status" value="1"/>
</dbReference>
<dbReference type="Gene3D" id="2.60.120.10">
    <property type="entry name" value="Jelly Rolls"/>
    <property type="match status" value="1"/>
</dbReference>
<dbReference type="InterPro" id="IPR051161">
    <property type="entry name" value="Mannose-6P_isomerase_type2"/>
</dbReference>
<dbReference type="InterPro" id="IPR001538">
    <property type="entry name" value="Man6P_isomerase-2_C"/>
</dbReference>
<organism evidence="2 3">
    <name type="scientific">Marivirga salinarum</name>
    <dbReference type="NCBI Taxonomy" id="3059078"/>
    <lineage>
        <taxon>Bacteria</taxon>
        <taxon>Pseudomonadati</taxon>
        <taxon>Bacteroidota</taxon>
        <taxon>Cytophagia</taxon>
        <taxon>Cytophagales</taxon>
        <taxon>Marivirgaceae</taxon>
        <taxon>Marivirga</taxon>
    </lineage>
</organism>
<evidence type="ECO:0000259" key="1">
    <source>
        <dbReference type="Pfam" id="PF01050"/>
    </source>
</evidence>
<evidence type="ECO:0000313" key="2">
    <source>
        <dbReference type="EMBL" id="WMN11001.1"/>
    </source>
</evidence>
<dbReference type="InterPro" id="IPR014710">
    <property type="entry name" value="RmlC-like_jellyroll"/>
</dbReference>
<dbReference type="GO" id="GO:0016853">
    <property type="term" value="F:isomerase activity"/>
    <property type="evidence" value="ECO:0007669"/>
    <property type="project" value="UniProtKB-KW"/>
</dbReference>
<gene>
    <name evidence="2" type="ORF">QYS49_36795</name>
</gene>
<dbReference type="RefSeq" id="WP_308347683.1">
    <property type="nucleotide sequence ID" value="NZ_CP129971.1"/>
</dbReference>
<proteinExistence type="predicted"/>
<dbReference type="PANTHER" id="PTHR46390:SF1">
    <property type="entry name" value="MANNOSE-1-PHOSPHATE GUANYLYLTRANSFERASE"/>
    <property type="match status" value="1"/>
</dbReference>
<sequence>MLVELEKNKLDKYTEKRPWGNFEQFTHNEKCTVKLINVDAHAELSLQYHLKRSEFWKVIEGSPIILIGNQKVTANKGDEFYIPQLTHHQIITESKPACILEIAFGDFDENDIVRIKDKYNRVKNE</sequence>
<dbReference type="CDD" id="cd02213">
    <property type="entry name" value="cupin_PMI_typeII_C"/>
    <property type="match status" value="1"/>
</dbReference>
<dbReference type="Proteomes" id="UP001230496">
    <property type="component" value="Chromosome"/>
</dbReference>
<dbReference type="PANTHER" id="PTHR46390">
    <property type="entry name" value="MANNOSE-1-PHOSPHATE GUANYLYLTRANSFERASE"/>
    <property type="match status" value="1"/>
</dbReference>
<dbReference type="InterPro" id="IPR011051">
    <property type="entry name" value="RmlC_Cupin_sf"/>
</dbReference>
<dbReference type="SUPFAM" id="SSF51182">
    <property type="entry name" value="RmlC-like cupins"/>
    <property type="match status" value="1"/>
</dbReference>